<evidence type="ECO:0000313" key="2">
    <source>
        <dbReference type="EMBL" id="KAF8790243.1"/>
    </source>
</evidence>
<gene>
    <name evidence="2" type="ORF">HNY73_005300</name>
</gene>
<feature type="region of interest" description="Disordered" evidence="1">
    <location>
        <begin position="153"/>
        <end position="208"/>
    </location>
</feature>
<organism evidence="2 3">
    <name type="scientific">Argiope bruennichi</name>
    <name type="common">Wasp spider</name>
    <name type="synonym">Aranea bruennichi</name>
    <dbReference type="NCBI Taxonomy" id="94029"/>
    <lineage>
        <taxon>Eukaryota</taxon>
        <taxon>Metazoa</taxon>
        <taxon>Ecdysozoa</taxon>
        <taxon>Arthropoda</taxon>
        <taxon>Chelicerata</taxon>
        <taxon>Arachnida</taxon>
        <taxon>Araneae</taxon>
        <taxon>Araneomorphae</taxon>
        <taxon>Entelegynae</taxon>
        <taxon>Araneoidea</taxon>
        <taxon>Araneidae</taxon>
        <taxon>Argiope</taxon>
    </lineage>
</organism>
<dbReference type="EMBL" id="JABXBU010000011">
    <property type="protein sequence ID" value="KAF8790243.1"/>
    <property type="molecule type" value="Genomic_DNA"/>
</dbReference>
<accession>A0A8T0FN93</accession>
<feature type="compositionally biased region" description="Basic and acidic residues" evidence="1">
    <location>
        <begin position="179"/>
        <end position="208"/>
    </location>
</feature>
<keyword evidence="3" id="KW-1185">Reference proteome</keyword>
<comment type="caution">
    <text evidence="2">The sequence shown here is derived from an EMBL/GenBank/DDBJ whole genome shotgun (WGS) entry which is preliminary data.</text>
</comment>
<proteinExistence type="predicted"/>
<reference evidence="2" key="2">
    <citation type="submission" date="2020-06" db="EMBL/GenBank/DDBJ databases">
        <authorList>
            <person name="Sheffer M."/>
        </authorList>
    </citation>
    <scope>NUCLEOTIDE SEQUENCE</scope>
</reference>
<sequence length="208" mass="23335">MAQRQRDRSPHPPPPDRERRRGEVRSPVLVELDEALLVPGSIIQIPGNLIQADAPADLRRVEVHPPVYVDVDDDSFGPDSVLQIPTHLLPEDAEARPHEAVASLPGVSEGSRRVLAIVTSRPQPRIRLPGHINHSIQRTPPTPYELTRSLLQNTVSSSSSSSDDEEDDDDVADQQPQRNTRESRMRRIRRIVNEHESSTTDRSTEEDN</sequence>
<feature type="compositionally biased region" description="Acidic residues" evidence="1">
    <location>
        <begin position="162"/>
        <end position="172"/>
    </location>
</feature>
<evidence type="ECO:0000313" key="3">
    <source>
        <dbReference type="Proteomes" id="UP000807504"/>
    </source>
</evidence>
<feature type="region of interest" description="Disordered" evidence="1">
    <location>
        <begin position="1"/>
        <end position="25"/>
    </location>
</feature>
<dbReference type="Proteomes" id="UP000807504">
    <property type="component" value="Unassembled WGS sequence"/>
</dbReference>
<feature type="compositionally biased region" description="Basic and acidic residues" evidence="1">
    <location>
        <begin position="1"/>
        <end position="24"/>
    </location>
</feature>
<dbReference type="AlphaFoldDB" id="A0A8T0FN93"/>
<reference evidence="2" key="1">
    <citation type="journal article" date="2020" name="bioRxiv">
        <title>Chromosome-level reference genome of the European wasp spider Argiope bruennichi: a resource for studies on range expansion and evolutionary adaptation.</title>
        <authorList>
            <person name="Sheffer M.M."/>
            <person name="Hoppe A."/>
            <person name="Krehenwinkel H."/>
            <person name="Uhl G."/>
            <person name="Kuss A.W."/>
            <person name="Jensen L."/>
            <person name="Jensen C."/>
            <person name="Gillespie R.G."/>
            <person name="Hoff K.J."/>
            <person name="Prost S."/>
        </authorList>
    </citation>
    <scope>NUCLEOTIDE SEQUENCE</scope>
</reference>
<evidence type="ECO:0000256" key="1">
    <source>
        <dbReference type="SAM" id="MobiDB-lite"/>
    </source>
</evidence>
<name>A0A8T0FN93_ARGBR</name>
<protein>
    <submittedName>
        <fullName evidence="2">Uncharacterized protein</fullName>
    </submittedName>
</protein>